<evidence type="ECO:0000256" key="1">
    <source>
        <dbReference type="SAM" id="MobiDB-lite"/>
    </source>
</evidence>
<sequence>MSELEQELQELHIADAVRSFYLSKNEERKTWLTLNPSTPFPDEQLFRTYETWAAVARDAVHWANEHPTLSLADFRTQYPNIVELRSVLRQHLATSQKRTIGPGDSPSRRRARQQGLLGDQDPMASRYETPLTLTSLKLGATVAACEGRVTSWSDFTALFHALESHMADVAPVPARK</sequence>
<gene>
    <name evidence="2" type="ORF">PAPYR_3383</name>
</gene>
<name>A0ABQ8UQ05_9EUKA</name>
<proteinExistence type="predicted"/>
<evidence type="ECO:0000313" key="3">
    <source>
        <dbReference type="Proteomes" id="UP001141327"/>
    </source>
</evidence>
<organism evidence="2 3">
    <name type="scientific">Paratrimastix pyriformis</name>
    <dbReference type="NCBI Taxonomy" id="342808"/>
    <lineage>
        <taxon>Eukaryota</taxon>
        <taxon>Metamonada</taxon>
        <taxon>Preaxostyla</taxon>
        <taxon>Paratrimastigidae</taxon>
        <taxon>Paratrimastix</taxon>
    </lineage>
</organism>
<evidence type="ECO:0000313" key="2">
    <source>
        <dbReference type="EMBL" id="KAJ4460368.1"/>
    </source>
</evidence>
<protein>
    <submittedName>
        <fullName evidence="2">Uncharacterized protein</fullName>
    </submittedName>
</protein>
<dbReference type="Proteomes" id="UP001141327">
    <property type="component" value="Unassembled WGS sequence"/>
</dbReference>
<dbReference type="EMBL" id="JAPMOS010000013">
    <property type="protein sequence ID" value="KAJ4460368.1"/>
    <property type="molecule type" value="Genomic_DNA"/>
</dbReference>
<keyword evidence="3" id="KW-1185">Reference proteome</keyword>
<accession>A0ABQ8UQ05</accession>
<comment type="caution">
    <text evidence="2">The sequence shown here is derived from an EMBL/GenBank/DDBJ whole genome shotgun (WGS) entry which is preliminary data.</text>
</comment>
<reference evidence="2" key="1">
    <citation type="journal article" date="2022" name="bioRxiv">
        <title>Genomics of Preaxostyla Flagellates Illuminates Evolutionary Transitions and the Path Towards Mitochondrial Loss.</title>
        <authorList>
            <person name="Novak L.V.F."/>
            <person name="Treitli S.C."/>
            <person name="Pyrih J."/>
            <person name="Halakuc P."/>
            <person name="Pipaliya S.V."/>
            <person name="Vacek V."/>
            <person name="Brzon O."/>
            <person name="Soukal P."/>
            <person name="Eme L."/>
            <person name="Dacks J.B."/>
            <person name="Karnkowska A."/>
            <person name="Elias M."/>
            <person name="Hampl V."/>
        </authorList>
    </citation>
    <scope>NUCLEOTIDE SEQUENCE</scope>
    <source>
        <strain evidence="2">RCP-MX</strain>
    </source>
</reference>
<feature type="region of interest" description="Disordered" evidence="1">
    <location>
        <begin position="93"/>
        <end position="124"/>
    </location>
</feature>